<evidence type="ECO:0000256" key="1">
    <source>
        <dbReference type="SAM" id="MobiDB-lite"/>
    </source>
</evidence>
<sequence>MKYIKHILPILLVLVLVSACQTNTNEEESDTSTSGSTITLKNDSITSDDTSVQISETTATITKAGTYTISGTLDDGQILVDANDTAKVTIILDNVDIHCETSSAIYIKNADETTITLKENTENTLSDGSTYTVLDESEEPDATLFSKDDLVIDGNGSLTIQANYKDGIGGKDDVNIKDATISIQATDDGIRGKDSLIIENATLTITAVNDALKATNDTEADKGILEIHDGSYTLTTTGTDATSHKAIKAYTSITISDGTFDIDATDDAVHSQNVTIDGGTYTIATGDDGIHADATLLIHDGTIDIKQSYEGLEAADLQIHGGNIQIVASDDGINAAGGSDSTTETSTPGFNGGPGGNDMFSTSTGTLQISGGIITVDAQGDGIDVNGDATITGGTITVYGPANDGNGALDYDGSFAISGGQLIAYGTSGMALNVSENSSLTTVMINLDTTIAAGANVSIVDDEGNEIYNGTNAKNANSFIIASSKLAINSTYTLQVDGSKRTTFTPTSTVTTIGNSGGMNGGPGGGFGGPGQGR</sequence>
<dbReference type="Proteomes" id="UP000294743">
    <property type="component" value="Unassembled WGS sequence"/>
</dbReference>
<dbReference type="InterPro" id="IPR025584">
    <property type="entry name" value="Cthe_2159"/>
</dbReference>
<protein>
    <submittedName>
        <fullName evidence="3">Uncharacterized protein DUF4353</fullName>
    </submittedName>
</protein>
<gene>
    <name evidence="3" type="ORF">EDD63_101155</name>
</gene>
<dbReference type="PROSITE" id="PS51257">
    <property type="entry name" value="PROKAR_LIPOPROTEIN"/>
    <property type="match status" value="1"/>
</dbReference>
<keyword evidence="2" id="KW-0732">Signal</keyword>
<dbReference type="EMBL" id="SODD01000001">
    <property type="protein sequence ID" value="TDW26439.1"/>
    <property type="molecule type" value="Genomic_DNA"/>
</dbReference>
<keyword evidence="4" id="KW-1185">Reference proteome</keyword>
<comment type="caution">
    <text evidence="3">The sequence shown here is derived from an EMBL/GenBank/DDBJ whole genome shotgun (WGS) entry which is preliminary data.</text>
</comment>
<dbReference type="OrthoDB" id="9812829at2"/>
<feature type="region of interest" description="Disordered" evidence="1">
    <location>
        <begin position="510"/>
        <end position="534"/>
    </location>
</feature>
<evidence type="ECO:0000256" key="2">
    <source>
        <dbReference type="SAM" id="SignalP"/>
    </source>
</evidence>
<dbReference type="Pfam" id="PF14262">
    <property type="entry name" value="Cthe_2159"/>
    <property type="match status" value="1"/>
</dbReference>
<dbReference type="AlphaFoldDB" id="A0A4R8A7H6"/>
<accession>A0A4R8A7H6</accession>
<name>A0A4R8A7H6_9FIRM</name>
<dbReference type="RefSeq" id="WP_134167463.1">
    <property type="nucleotide sequence ID" value="NZ_SODD01000001.1"/>
</dbReference>
<organism evidence="3 4">
    <name type="scientific">Breznakia blatticola</name>
    <dbReference type="NCBI Taxonomy" id="1754012"/>
    <lineage>
        <taxon>Bacteria</taxon>
        <taxon>Bacillati</taxon>
        <taxon>Bacillota</taxon>
        <taxon>Erysipelotrichia</taxon>
        <taxon>Erysipelotrichales</taxon>
        <taxon>Erysipelotrichaceae</taxon>
        <taxon>Breznakia</taxon>
    </lineage>
</organism>
<feature type="chain" id="PRO_5039649862" evidence="2">
    <location>
        <begin position="25"/>
        <end position="534"/>
    </location>
</feature>
<reference evidence="3 4" key="1">
    <citation type="submission" date="2019-03" db="EMBL/GenBank/DDBJ databases">
        <title>Genomic Encyclopedia of Type Strains, Phase IV (KMG-IV): sequencing the most valuable type-strain genomes for metagenomic binning, comparative biology and taxonomic classification.</title>
        <authorList>
            <person name="Goeker M."/>
        </authorList>
    </citation>
    <scope>NUCLEOTIDE SEQUENCE [LARGE SCALE GENOMIC DNA]</scope>
    <source>
        <strain evidence="3 4">DSM 28867</strain>
    </source>
</reference>
<proteinExistence type="predicted"/>
<evidence type="ECO:0000313" key="4">
    <source>
        <dbReference type="Proteomes" id="UP000294743"/>
    </source>
</evidence>
<feature type="compositionally biased region" description="Gly residues" evidence="1">
    <location>
        <begin position="515"/>
        <end position="534"/>
    </location>
</feature>
<evidence type="ECO:0000313" key="3">
    <source>
        <dbReference type="EMBL" id="TDW26439.1"/>
    </source>
</evidence>
<feature type="signal peptide" evidence="2">
    <location>
        <begin position="1"/>
        <end position="24"/>
    </location>
</feature>